<dbReference type="KEGG" id="tsv:DSM104635_02147"/>
<gene>
    <name evidence="1" type="ORF">DSM104635_02147</name>
</gene>
<proteinExistence type="predicted"/>
<dbReference type="EMBL" id="CP047045">
    <property type="protein sequence ID" value="QGZ95298.1"/>
    <property type="molecule type" value="Genomic_DNA"/>
</dbReference>
<name>A0A6I6MPJ3_9CAUL</name>
<dbReference type="Proteomes" id="UP000431269">
    <property type="component" value="Chromosome"/>
</dbReference>
<evidence type="ECO:0000313" key="2">
    <source>
        <dbReference type="Proteomes" id="UP000431269"/>
    </source>
</evidence>
<sequence length="127" mass="13934">MGVLFKSAVVAAILALLAYAAIAMPLPFVSAWWNCTFTSQDHSALNVRHRIADGLVITRSLVGDNREAVERLLGAPLKPPYNGLSTPSSDMVYYLGPERGFIGIDSEWLIVRFDGSQRVSRVIVRSD</sequence>
<organism evidence="1 2">
    <name type="scientific">Terricaulis silvestris</name>
    <dbReference type="NCBI Taxonomy" id="2686094"/>
    <lineage>
        <taxon>Bacteria</taxon>
        <taxon>Pseudomonadati</taxon>
        <taxon>Pseudomonadota</taxon>
        <taxon>Alphaproteobacteria</taxon>
        <taxon>Caulobacterales</taxon>
        <taxon>Caulobacteraceae</taxon>
        <taxon>Terricaulis</taxon>
    </lineage>
</organism>
<evidence type="ECO:0008006" key="3">
    <source>
        <dbReference type="Google" id="ProtNLM"/>
    </source>
</evidence>
<dbReference type="RefSeq" id="WP_158766169.1">
    <property type="nucleotide sequence ID" value="NZ_CP047045.1"/>
</dbReference>
<evidence type="ECO:0000313" key="1">
    <source>
        <dbReference type="EMBL" id="QGZ95298.1"/>
    </source>
</evidence>
<reference evidence="2" key="1">
    <citation type="submission" date="2019-12" db="EMBL/GenBank/DDBJ databases">
        <title>Complete genome of Terracaulis silvestris 0127_4.</title>
        <authorList>
            <person name="Vieira S."/>
            <person name="Riedel T."/>
            <person name="Sproer C."/>
            <person name="Pascual J."/>
            <person name="Boedeker C."/>
            <person name="Overmann J."/>
        </authorList>
    </citation>
    <scope>NUCLEOTIDE SEQUENCE [LARGE SCALE GENOMIC DNA]</scope>
    <source>
        <strain evidence="2">0127_4</strain>
    </source>
</reference>
<keyword evidence="2" id="KW-1185">Reference proteome</keyword>
<accession>A0A6I6MPJ3</accession>
<protein>
    <recommendedName>
        <fullName evidence="3">SmpA / OmlA family protein</fullName>
    </recommendedName>
</protein>
<dbReference type="AlphaFoldDB" id="A0A6I6MPJ3"/>